<evidence type="ECO:0000313" key="4">
    <source>
        <dbReference type="EMBL" id="CAD8057743.1"/>
    </source>
</evidence>
<dbReference type="OrthoDB" id="2746at2759"/>
<dbReference type="InterPro" id="IPR002744">
    <property type="entry name" value="MIP18-like"/>
</dbReference>
<keyword evidence="5" id="KW-1185">Reference proteome</keyword>
<gene>
    <name evidence="4" type="ORF">PSON_ATCC_30995.1.T0110370</name>
</gene>
<dbReference type="FunFam" id="3.30.300.130:FF:000004">
    <property type="entry name" value="cytosolic iron-sulfur assembly component 2A"/>
    <property type="match status" value="1"/>
</dbReference>
<dbReference type="InterPro" id="IPR039796">
    <property type="entry name" value="MIP18"/>
</dbReference>
<evidence type="ECO:0000313" key="5">
    <source>
        <dbReference type="Proteomes" id="UP000692954"/>
    </source>
</evidence>
<comment type="similarity">
    <text evidence="1">Belongs to the MIP18 family.</text>
</comment>
<dbReference type="EMBL" id="CAJJDN010000011">
    <property type="protein sequence ID" value="CAD8057743.1"/>
    <property type="molecule type" value="Genomic_DNA"/>
</dbReference>
<keyword evidence="2" id="KW-0159">Chromosome partition</keyword>
<dbReference type="GO" id="GO:0007059">
    <property type="term" value="P:chromosome segregation"/>
    <property type="evidence" value="ECO:0007669"/>
    <property type="project" value="UniProtKB-KW"/>
</dbReference>
<dbReference type="PANTHER" id="PTHR12377">
    <property type="entry name" value="CYTOSOLIC IRON-SULFUR ASSEMBLY COMPONENT 2B-RELATED"/>
    <property type="match status" value="1"/>
</dbReference>
<dbReference type="GO" id="GO:0051604">
    <property type="term" value="P:protein maturation"/>
    <property type="evidence" value="ECO:0007669"/>
    <property type="project" value="InterPro"/>
</dbReference>
<organism evidence="4 5">
    <name type="scientific">Paramecium sonneborni</name>
    <dbReference type="NCBI Taxonomy" id="65129"/>
    <lineage>
        <taxon>Eukaryota</taxon>
        <taxon>Sar</taxon>
        <taxon>Alveolata</taxon>
        <taxon>Ciliophora</taxon>
        <taxon>Intramacronucleata</taxon>
        <taxon>Oligohymenophorea</taxon>
        <taxon>Peniculida</taxon>
        <taxon>Parameciidae</taxon>
        <taxon>Paramecium</taxon>
    </lineage>
</organism>
<dbReference type="Proteomes" id="UP000692954">
    <property type="component" value="Unassembled WGS sequence"/>
</dbReference>
<comment type="caution">
    <text evidence="4">The sequence shown here is derived from an EMBL/GenBank/DDBJ whole genome shotgun (WGS) entry which is preliminary data.</text>
</comment>
<dbReference type="AlphaFoldDB" id="A0A8S1KVZ6"/>
<name>A0A8S1KVZ6_9CILI</name>
<evidence type="ECO:0000256" key="2">
    <source>
        <dbReference type="ARBA" id="ARBA00022829"/>
    </source>
</evidence>
<evidence type="ECO:0000256" key="1">
    <source>
        <dbReference type="ARBA" id="ARBA00010381"/>
    </source>
</evidence>
<feature type="domain" description="MIP18 family-like" evidence="3">
    <location>
        <begin position="42"/>
        <end position="108"/>
    </location>
</feature>
<proteinExistence type="inferred from homology"/>
<dbReference type="Pfam" id="PF01883">
    <property type="entry name" value="FeS_assembly_P"/>
    <property type="match status" value="1"/>
</dbReference>
<protein>
    <recommendedName>
        <fullName evidence="3">MIP18 family-like domain-containing protein</fullName>
    </recommendedName>
</protein>
<sequence length="158" mass="18676">MQLENPKPQIFQTGNFEFTQQYIQRKQQEYDPDIEDPIDEYEIFDLIKTIKDPEHSFTLEQLNIVNPNDIQIQGNRITVYFTPTIPHCSMAQTIGLTLKIKLVRSLPQNYKIYVQIKENTHIKEQELNKLFQDKERVLAAIENQQLLKIINYGIQGIR</sequence>
<reference evidence="4" key="1">
    <citation type="submission" date="2021-01" db="EMBL/GenBank/DDBJ databases">
        <authorList>
            <consortium name="Genoscope - CEA"/>
            <person name="William W."/>
        </authorList>
    </citation>
    <scope>NUCLEOTIDE SEQUENCE</scope>
</reference>
<accession>A0A8S1KVZ6</accession>
<dbReference type="PANTHER" id="PTHR12377:SF0">
    <property type="entry name" value="CYTOSOLIC IRON-SULFUR ASSEMBLY COMPONENT 2B"/>
    <property type="match status" value="1"/>
</dbReference>
<evidence type="ECO:0000259" key="3">
    <source>
        <dbReference type="Pfam" id="PF01883"/>
    </source>
</evidence>